<keyword evidence="1 3" id="KW-0863">Zinc-finger</keyword>
<dbReference type="Pfam" id="PF13639">
    <property type="entry name" value="zf-RING_2"/>
    <property type="match status" value="1"/>
</dbReference>
<dbReference type="GO" id="GO:0016567">
    <property type="term" value="P:protein ubiquitination"/>
    <property type="evidence" value="ECO:0007669"/>
    <property type="project" value="InterPro"/>
</dbReference>
<dbReference type="PANTHER" id="PTHR15302">
    <property type="entry name" value="E3 UBIQUITIN-PROTEIN LIGASE RNF103"/>
    <property type="match status" value="1"/>
</dbReference>
<sequence length="758" mass="85334">MWFKLCLLLIYITVLFILARLVEALTWYETGSLSRRLLDPMTLSVAKLKALLEQRGVSYETVVEKGELTQLVEGSGSVHEDDVELLQSSDDTEVSTNFTSGAHFFERVEDAKDSVWLVQVLVNHHMHQGSFSEATWKSIRKKVTKFGVNTGVLDCDLDPWWCDRKGWHKSHLLLALPQVYQQKANVAIHTYEGPLRQNALSRWMRLKLQDKIENIQDFRRFKDEWLAFKSGWQESEVRALLFTDQDIIPMFFSALSVKFPGRVKFGVVNKNNASTREWAQTLLPEENVSLPLYLIVTSEKAYVYGNNQGDCLTFSSMETLLKFLHPCLNDIFIFSFLVANLISFLELVTAQGRLGRRFQRFLWCVVKYNAAVIMLWLPLIAMFQLPYLDHLPLLGLKFSRVLTTSSLGEAFRRDIFFYSQHTYILTASFLLACTIFGILAYRITGGTYEDDNEPWFNFAQMRTLTHLRTNEFFEPMSIGGYDLSGGMDIFGSRLYLPTMSLQSVVSEQYISLLHTWPYCSVLKLQECSCTCSLQQCTEASSSKEAECVGSADVMNVDTARAAWSSHSPASGLPEPLSPCTASANDLLDGNYHCECQQHGGVDSLPIQSLSSQGQGASTDYILSQNSDSFSSSEEGTNFTECQGCQQQKGSTTTSFAESNVCPAKEKTSDLGSSSGCSFESESPSTDGTEFPEGYLPCSQCVICLEEYSVGVTLCGLPCGHVFHHSCILTWLKRDHHFCPVCRWPSFRPRPQVVHAHAE</sequence>
<feature type="transmembrane region" description="Helical" evidence="4">
    <location>
        <begin position="361"/>
        <end position="383"/>
    </location>
</feature>
<keyword evidence="2" id="KW-0862">Zinc</keyword>
<evidence type="ECO:0000256" key="4">
    <source>
        <dbReference type="SAM" id="Phobius"/>
    </source>
</evidence>
<evidence type="ECO:0000259" key="5">
    <source>
        <dbReference type="PROSITE" id="PS50089"/>
    </source>
</evidence>
<dbReference type="InterPro" id="IPR001841">
    <property type="entry name" value="Znf_RING"/>
</dbReference>
<keyword evidence="7" id="KW-1185">Reference proteome</keyword>
<feature type="domain" description="RING-type" evidence="5">
    <location>
        <begin position="700"/>
        <end position="742"/>
    </location>
</feature>
<protein>
    <recommendedName>
        <fullName evidence="5">RING-type domain-containing protein</fullName>
    </recommendedName>
</protein>
<dbReference type="PANTHER" id="PTHR15302:SF0">
    <property type="entry name" value="E3 UBIQUITIN-PROTEIN LIGASE RNF103"/>
    <property type="match status" value="1"/>
</dbReference>
<keyword evidence="4" id="KW-0472">Membrane</keyword>
<evidence type="ECO:0000256" key="2">
    <source>
        <dbReference type="ARBA" id="ARBA00022833"/>
    </source>
</evidence>
<dbReference type="SMART" id="SM00184">
    <property type="entry name" value="RING"/>
    <property type="match status" value="1"/>
</dbReference>
<dbReference type="GO" id="GO:0008270">
    <property type="term" value="F:zinc ion binding"/>
    <property type="evidence" value="ECO:0007669"/>
    <property type="project" value="UniProtKB-KW"/>
</dbReference>
<dbReference type="Gene3D" id="3.30.40.10">
    <property type="entry name" value="Zinc/RING finger domain, C3HC4 (zinc finger)"/>
    <property type="match status" value="1"/>
</dbReference>
<reference evidence="6 7" key="1">
    <citation type="submission" date="2024-02" db="EMBL/GenBank/DDBJ databases">
        <title>Chromosome-scale genome assembly of the rough periwinkle Littorina saxatilis.</title>
        <authorList>
            <person name="De Jode A."/>
            <person name="Faria R."/>
            <person name="Formenti G."/>
            <person name="Sims Y."/>
            <person name="Smith T.P."/>
            <person name="Tracey A."/>
            <person name="Wood J.M.D."/>
            <person name="Zagrodzka Z.B."/>
            <person name="Johannesson K."/>
            <person name="Butlin R.K."/>
            <person name="Leder E.H."/>
        </authorList>
    </citation>
    <scope>NUCLEOTIDE SEQUENCE [LARGE SCALE GENOMIC DNA]</scope>
    <source>
        <strain evidence="6">Snail1</strain>
        <tissue evidence="6">Muscle</tissue>
    </source>
</reference>
<dbReference type="InterPro" id="IPR042494">
    <property type="entry name" value="RNF103"/>
</dbReference>
<dbReference type="PROSITE" id="PS50089">
    <property type="entry name" value="ZF_RING_2"/>
    <property type="match status" value="1"/>
</dbReference>
<feature type="transmembrane region" description="Helical" evidence="4">
    <location>
        <begin position="331"/>
        <end position="349"/>
    </location>
</feature>
<evidence type="ECO:0000256" key="3">
    <source>
        <dbReference type="PROSITE-ProRule" id="PRU00175"/>
    </source>
</evidence>
<dbReference type="GO" id="GO:0004842">
    <property type="term" value="F:ubiquitin-protein transferase activity"/>
    <property type="evidence" value="ECO:0007669"/>
    <property type="project" value="InterPro"/>
</dbReference>
<proteinExistence type="predicted"/>
<evidence type="ECO:0000256" key="1">
    <source>
        <dbReference type="ARBA" id="ARBA00022771"/>
    </source>
</evidence>
<dbReference type="GO" id="GO:0005783">
    <property type="term" value="C:endoplasmic reticulum"/>
    <property type="evidence" value="ECO:0007669"/>
    <property type="project" value="TreeGrafter"/>
</dbReference>
<dbReference type="InterPro" id="IPR013083">
    <property type="entry name" value="Znf_RING/FYVE/PHD"/>
</dbReference>
<dbReference type="CDD" id="cd16473">
    <property type="entry name" value="RING-H2_RNF103"/>
    <property type="match status" value="1"/>
</dbReference>
<evidence type="ECO:0000313" key="6">
    <source>
        <dbReference type="EMBL" id="KAK7110930.1"/>
    </source>
</evidence>
<name>A0AAN9GLB9_9CAEN</name>
<dbReference type="GO" id="GO:0036503">
    <property type="term" value="P:ERAD pathway"/>
    <property type="evidence" value="ECO:0007669"/>
    <property type="project" value="TreeGrafter"/>
</dbReference>
<dbReference type="SUPFAM" id="SSF57850">
    <property type="entry name" value="RING/U-box"/>
    <property type="match status" value="1"/>
</dbReference>
<feature type="transmembrane region" description="Helical" evidence="4">
    <location>
        <begin position="422"/>
        <end position="441"/>
    </location>
</feature>
<dbReference type="AlphaFoldDB" id="A0AAN9GLB9"/>
<comment type="caution">
    <text evidence="6">The sequence shown here is derived from an EMBL/GenBank/DDBJ whole genome shotgun (WGS) entry which is preliminary data.</text>
</comment>
<keyword evidence="1 3" id="KW-0479">Metal-binding</keyword>
<dbReference type="EMBL" id="JBAMIC010000003">
    <property type="protein sequence ID" value="KAK7110930.1"/>
    <property type="molecule type" value="Genomic_DNA"/>
</dbReference>
<keyword evidence="4" id="KW-1133">Transmembrane helix</keyword>
<accession>A0AAN9GLB9</accession>
<gene>
    <name evidence="6" type="ORF">V1264_014724</name>
</gene>
<dbReference type="Proteomes" id="UP001374579">
    <property type="component" value="Unassembled WGS sequence"/>
</dbReference>
<evidence type="ECO:0000313" key="7">
    <source>
        <dbReference type="Proteomes" id="UP001374579"/>
    </source>
</evidence>
<keyword evidence="4" id="KW-0812">Transmembrane</keyword>
<organism evidence="6 7">
    <name type="scientific">Littorina saxatilis</name>
    <dbReference type="NCBI Taxonomy" id="31220"/>
    <lineage>
        <taxon>Eukaryota</taxon>
        <taxon>Metazoa</taxon>
        <taxon>Spiralia</taxon>
        <taxon>Lophotrochozoa</taxon>
        <taxon>Mollusca</taxon>
        <taxon>Gastropoda</taxon>
        <taxon>Caenogastropoda</taxon>
        <taxon>Littorinimorpha</taxon>
        <taxon>Littorinoidea</taxon>
        <taxon>Littorinidae</taxon>
        <taxon>Littorina</taxon>
    </lineage>
</organism>